<feature type="signal peptide" evidence="1">
    <location>
        <begin position="1"/>
        <end position="18"/>
    </location>
</feature>
<proteinExistence type="predicted"/>
<dbReference type="EMBL" id="LWDX02074802">
    <property type="protein sequence ID" value="OEL13088.1"/>
    <property type="molecule type" value="Genomic_DNA"/>
</dbReference>
<evidence type="ECO:0000259" key="2">
    <source>
        <dbReference type="Pfam" id="PF04043"/>
    </source>
</evidence>
<feature type="domain" description="Pectinesterase inhibitor" evidence="2">
    <location>
        <begin position="45"/>
        <end position="177"/>
    </location>
</feature>
<feature type="chain" id="PRO_5009187058" description="Pectinesterase inhibitor domain-containing protein" evidence="1">
    <location>
        <begin position="19"/>
        <end position="212"/>
    </location>
</feature>
<keyword evidence="1" id="KW-0732">Signal</keyword>
<dbReference type="InterPro" id="IPR006501">
    <property type="entry name" value="Pectinesterase_inhib_dom"/>
</dbReference>
<evidence type="ECO:0000313" key="4">
    <source>
        <dbReference type="Proteomes" id="UP000095767"/>
    </source>
</evidence>
<dbReference type="OrthoDB" id="684246at2759"/>
<dbReference type="InterPro" id="IPR035513">
    <property type="entry name" value="Invertase/methylesterase_inhib"/>
</dbReference>
<dbReference type="Proteomes" id="UP000095767">
    <property type="component" value="Unassembled WGS sequence"/>
</dbReference>
<protein>
    <recommendedName>
        <fullName evidence="2">Pectinesterase inhibitor domain-containing protein</fullName>
    </recommendedName>
</protein>
<sequence>MAMATAVLLQLLVATCTAVVATNEESTTSHHTPALSPPSPAAASFLRSSCAAVDLWDACYRILLPYAGSFHGSIARVARAATAIAAARRHGFADELARLKLRAPRAGRMANMTLASCAETVAGSDMDANTTLGYLDNLVAGVRSKRAFEWEHSLAMNWLGSAFTGMWQCTDWIYGAGEGVAALPAMKEVIAGCTTVSPYMHIALDLTYAVKF</sequence>
<dbReference type="GO" id="GO:0004857">
    <property type="term" value="F:enzyme inhibitor activity"/>
    <property type="evidence" value="ECO:0007669"/>
    <property type="project" value="InterPro"/>
</dbReference>
<reference evidence="3 4" key="1">
    <citation type="submission" date="2016-09" db="EMBL/GenBank/DDBJ databases">
        <title>The draft genome of Dichanthelium oligosanthes: A C3 panicoid grass species.</title>
        <authorList>
            <person name="Studer A.J."/>
            <person name="Schnable J.C."/>
            <person name="Brutnell T.P."/>
        </authorList>
    </citation>
    <scope>NUCLEOTIDE SEQUENCE [LARGE SCALE GENOMIC DNA]</scope>
    <source>
        <strain evidence="4">cv. Kellogg 1175</strain>
        <tissue evidence="3">Leaf</tissue>
    </source>
</reference>
<evidence type="ECO:0000313" key="3">
    <source>
        <dbReference type="EMBL" id="OEL13088.1"/>
    </source>
</evidence>
<name>A0A1E5UJV0_9POAL</name>
<keyword evidence="4" id="KW-1185">Reference proteome</keyword>
<dbReference type="Gene3D" id="1.20.140.40">
    <property type="entry name" value="Invertase/pectin methylesterase inhibitor family protein"/>
    <property type="match status" value="1"/>
</dbReference>
<evidence type="ECO:0000256" key="1">
    <source>
        <dbReference type="SAM" id="SignalP"/>
    </source>
</evidence>
<accession>A0A1E5UJV0</accession>
<dbReference type="Pfam" id="PF04043">
    <property type="entry name" value="PMEI"/>
    <property type="match status" value="1"/>
</dbReference>
<comment type="caution">
    <text evidence="3">The sequence shown here is derived from an EMBL/GenBank/DDBJ whole genome shotgun (WGS) entry which is preliminary data.</text>
</comment>
<gene>
    <name evidence="3" type="ORF">BAE44_0025892</name>
</gene>
<dbReference type="AlphaFoldDB" id="A0A1E5UJV0"/>
<dbReference type="SUPFAM" id="SSF101148">
    <property type="entry name" value="Plant invertase/pectin methylesterase inhibitor"/>
    <property type="match status" value="1"/>
</dbReference>
<organism evidence="3 4">
    <name type="scientific">Dichanthelium oligosanthes</name>
    <dbReference type="NCBI Taxonomy" id="888268"/>
    <lineage>
        <taxon>Eukaryota</taxon>
        <taxon>Viridiplantae</taxon>
        <taxon>Streptophyta</taxon>
        <taxon>Embryophyta</taxon>
        <taxon>Tracheophyta</taxon>
        <taxon>Spermatophyta</taxon>
        <taxon>Magnoliopsida</taxon>
        <taxon>Liliopsida</taxon>
        <taxon>Poales</taxon>
        <taxon>Poaceae</taxon>
        <taxon>PACMAD clade</taxon>
        <taxon>Panicoideae</taxon>
        <taxon>Panicodae</taxon>
        <taxon>Paniceae</taxon>
        <taxon>Dichantheliinae</taxon>
        <taxon>Dichanthelium</taxon>
    </lineage>
</organism>